<dbReference type="PROSITE" id="PS51257">
    <property type="entry name" value="PROKAR_LIPOPROTEIN"/>
    <property type="match status" value="1"/>
</dbReference>
<keyword evidence="2 5" id="KW-0812">Transmembrane</keyword>
<dbReference type="InterPro" id="IPR018499">
    <property type="entry name" value="Tetraspanin/Peripherin"/>
</dbReference>
<dbReference type="Gene3D" id="1.10.1450.10">
    <property type="entry name" value="Tetraspanin"/>
    <property type="match status" value="1"/>
</dbReference>
<evidence type="ECO:0000256" key="2">
    <source>
        <dbReference type="ARBA" id="ARBA00022692"/>
    </source>
</evidence>
<sequence>MSYRLELIEPSWLQCVGSSACGFAAWALWDGRGNESGAARAGLLAVAAWGAALALGALAALCGAARSSAPLLAAAFSLLALTGVAEAAAAWWGAAHRPELRRALHEALEHTVRHEYGVLPSRTQLLDVIQQGHFCVHVVTRCLFIRISTTPSFFLHIYEYNLSSTSRQIRHGSGTCAMQYAAVAVFSELVPLVHDVVCLQLECCGADGPRDWQHSAWARAQGGAAGGAGGAADVLDLSVGAPTSYYWVPPSCCVPSDDPEACGAARRVAGASAGGGGLHGAACGPRVLAALARLARAPLALGAALLALHAAALPLAAALWLRAHPRPAYKA</sequence>
<dbReference type="InterPro" id="IPR008952">
    <property type="entry name" value="Tetraspanin_EC2_sf"/>
</dbReference>
<evidence type="ECO:0000256" key="4">
    <source>
        <dbReference type="ARBA" id="ARBA00023136"/>
    </source>
</evidence>
<name>A0A2H1WU41_SPOFR</name>
<evidence type="ECO:0000256" key="5">
    <source>
        <dbReference type="SAM" id="Phobius"/>
    </source>
</evidence>
<gene>
    <name evidence="6" type="ORF">SFRICE_034173</name>
</gene>
<dbReference type="GO" id="GO:0016020">
    <property type="term" value="C:membrane"/>
    <property type="evidence" value="ECO:0007669"/>
    <property type="project" value="UniProtKB-SubCell"/>
</dbReference>
<evidence type="ECO:0000313" key="6">
    <source>
        <dbReference type="EMBL" id="SOQ56573.1"/>
    </source>
</evidence>
<evidence type="ECO:0000256" key="3">
    <source>
        <dbReference type="ARBA" id="ARBA00022989"/>
    </source>
</evidence>
<feature type="transmembrane region" description="Helical" evidence="5">
    <location>
        <begin position="71"/>
        <end position="92"/>
    </location>
</feature>
<dbReference type="AlphaFoldDB" id="A0A2H1WU41"/>
<feature type="transmembrane region" description="Helical" evidence="5">
    <location>
        <begin position="299"/>
        <end position="321"/>
    </location>
</feature>
<organism evidence="6">
    <name type="scientific">Spodoptera frugiperda</name>
    <name type="common">Fall armyworm</name>
    <dbReference type="NCBI Taxonomy" id="7108"/>
    <lineage>
        <taxon>Eukaryota</taxon>
        <taxon>Metazoa</taxon>
        <taxon>Ecdysozoa</taxon>
        <taxon>Arthropoda</taxon>
        <taxon>Hexapoda</taxon>
        <taxon>Insecta</taxon>
        <taxon>Pterygota</taxon>
        <taxon>Neoptera</taxon>
        <taxon>Endopterygota</taxon>
        <taxon>Lepidoptera</taxon>
        <taxon>Glossata</taxon>
        <taxon>Ditrysia</taxon>
        <taxon>Noctuoidea</taxon>
        <taxon>Noctuidae</taxon>
        <taxon>Amphipyrinae</taxon>
        <taxon>Spodoptera</taxon>
    </lineage>
</organism>
<feature type="transmembrane region" description="Helical" evidence="5">
    <location>
        <begin position="12"/>
        <end position="29"/>
    </location>
</feature>
<protein>
    <submittedName>
        <fullName evidence="6">SFRICE_034173</fullName>
    </submittedName>
</protein>
<keyword evidence="3 5" id="KW-1133">Transmembrane helix</keyword>
<dbReference type="Pfam" id="PF00335">
    <property type="entry name" value="Tetraspanin"/>
    <property type="match status" value="1"/>
</dbReference>
<feature type="transmembrane region" description="Helical" evidence="5">
    <location>
        <begin position="41"/>
        <end position="64"/>
    </location>
</feature>
<keyword evidence="4 5" id="KW-0472">Membrane</keyword>
<accession>A0A2H1WU41</accession>
<evidence type="ECO:0000256" key="1">
    <source>
        <dbReference type="ARBA" id="ARBA00004141"/>
    </source>
</evidence>
<dbReference type="EMBL" id="ODYU01011070">
    <property type="protein sequence ID" value="SOQ56573.1"/>
    <property type="molecule type" value="Genomic_DNA"/>
</dbReference>
<reference evidence="6" key="1">
    <citation type="submission" date="2016-07" db="EMBL/GenBank/DDBJ databases">
        <authorList>
            <person name="Bretaudeau A."/>
        </authorList>
    </citation>
    <scope>NUCLEOTIDE SEQUENCE</scope>
    <source>
        <strain evidence="6">Rice</strain>
        <tissue evidence="6">Whole body</tissue>
    </source>
</reference>
<proteinExistence type="predicted"/>
<dbReference type="OrthoDB" id="10016273at2759"/>
<comment type="subcellular location">
    <subcellularLocation>
        <location evidence="1">Membrane</location>
        <topology evidence="1">Multi-pass membrane protein</topology>
    </subcellularLocation>
</comment>